<proteinExistence type="predicted"/>
<reference evidence="2 3" key="1">
    <citation type="submission" date="2020-07" db="EMBL/GenBank/DDBJ databases">
        <title>Genomic Encyclopedia of Type Strains, Phase IV (KMG-V): Genome sequencing to study the core and pangenomes of soil and plant-associated prokaryotes.</title>
        <authorList>
            <person name="Whitman W."/>
        </authorList>
    </citation>
    <scope>NUCLEOTIDE SEQUENCE [LARGE SCALE GENOMIC DNA]</scope>
    <source>
        <strain evidence="2 3">SAS40</strain>
    </source>
</reference>
<dbReference type="Gene3D" id="3.30.70.100">
    <property type="match status" value="1"/>
</dbReference>
<dbReference type="SUPFAM" id="SSF54909">
    <property type="entry name" value="Dimeric alpha+beta barrel"/>
    <property type="match status" value="1"/>
</dbReference>
<comment type="caution">
    <text evidence="2">The sequence shown here is derived from an EMBL/GenBank/DDBJ whole genome shotgun (WGS) entry which is preliminary data.</text>
</comment>
<dbReference type="Pfam" id="PF03992">
    <property type="entry name" value="ABM"/>
    <property type="match status" value="1"/>
</dbReference>
<sequence>MVYEIAQIDIRPGTHADFEAGVQRCAPLFQRAKGCQGMQLQRSVEQPDHYFLVVTWDTVEDHMVHFRESADFQTWRAEVGPYFASPPQVQHTTVALTGF</sequence>
<protein>
    <submittedName>
        <fullName evidence="2">Heme-degrading monooxygenase HmoA</fullName>
    </submittedName>
</protein>
<evidence type="ECO:0000313" key="2">
    <source>
        <dbReference type="EMBL" id="NYE82205.1"/>
    </source>
</evidence>
<evidence type="ECO:0000259" key="1">
    <source>
        <dbReference type="PROSITE" id="PS51725"/>
    </source>
</evidence>
<organism evidence="2 3">
    <name type="scientific">Pigmentiphaga litoralis</name>
    <dbReference type="NCBI Taxonomy" id="516702"/>
    <lineage>
        <taxon>Bacteria</taxon>
        <taxon>Pseudomonadati</taxon>
        <taxon>Pseudomonadota</taxon>
        <taxon>Betaproteobacteria</taxon>
        <taxon>Burkholderiales</taxon>
        <taxon>Alcaligenaceae</taxon>
        <taxon>Pigmentiphaga</taxon>
    </lineage>
</organism>
<feature type="domain" description="ABM" evidence="1">
    <location>
        <begin position="2"/>
        <end position="94"/>
    </location>
</feature>
<name>A0A7Y9ISF7_9BURK</name>
<dbReference type="AlphaFoldDB" id="A0A7Y9ISF7"/>
<dbReference type="InterPro" id="IPR011008">
    <property type="entry name" value="Dimeric_a/b-barrel"/>
</dbReference>
<evidence type="ECO:0000313" key="3">
    <source>
        <dbReference type="Proteomes" id="UP000542125"/>
    </source>
</evidence>
<dbReference type="PROSITE" id="PS51725">
    <property type="entry name" value="ABM"/>
    <property type="match status" value="1"/>
</dbReference>
<dbReference type="GO" id="GO:0004497">
    <property type="term" value="F:monooxygenase activity"/>
    <property type="evidence" value="ECO:0007669"/>
    <property type="project" value="UniProtKB-KW"/>
</dbReference>
<keyword evidence="2" id="KW-0503">Monooxygenase</keyword>
<dbReference type="InterPro" id="IPR007138">
    <property type="entry name" value="ABM_dom"/>
</dbReference>
<keyword evidence="3" id="KW-1185">Reference proteome</keyword>
<dbReference type="RefSeq" id="WP_179584827.1">
    <property type="nucleotide sequence ID" value="NZ_JACBYR010000001.1"/>
</dbReference>
<keyword evidence="2" id="KW-0560">Oxidoreductase</keyword>
<dbReference type="EMBL" id="JACBYR010000001">
    <property type="protein sequence ID" value="NYE82205.1"/>
    <property type="molecule type" value="Genomic_DNA"/>
</dbReference>
<accession>A0A7Y9ISF7</accession>
<dbReference type="Proteomes" id="UP000542125">
    <property type="component" value="Unassembled WGS sequence"/>
</dbReference>
<gene>
    <name evidence="2" type="ORF">FHW18_001476</name>
</gene>